<evidence type="ECO:0000313" key="1">
    <source>
        <dbReference type="EMBL" id="TQE00819.1"/>
    </source>
</evidence>
<dbReference type="STRING" id="106549.A0A540MPV6"/>
<dbReference type="EMBL" id="VIEB01000206">
    <property type="protein sequence ID" value="TQE00819.1"/>
    <property type="molecule type" value="Genomic_DNA"/>
</dbReference>
<gene>
    <name evidence="1" type="ORF">C1H46_013614</name>
</gene>
<proteinExistence type="predicted"/>
<name>A0A540MPV6_MALBA</name>
<keyword evidence="2" id="KW-1185">Reference proteome</keyword>
<dbReference type="AlphaFoldDB" id="A0A540MPV6"/>
<evidence type="ECO:0000313" key="2">
    <source>
        <dbReference type="Proteomes" id="UP000315295"/>
    </source>
</evidence>
<organism evidence="1 2">
    <name type="scientific">Malus baccata</name>
    <name type="common">Siberian crab apple</name>
    <name type="synonym">Pyrus baccata</name>
    <dbReference type="NCBI Taxonomy" id="106549"/>
    <lineage>
        <taxon>Eukaryota</taxon>
        <taxon>Viridiplantae</taxon>
        <taxon>Streptophyta</taxon>
        <taxon>Embryophyta</taxon>
        <taxon>Tracheophyta</taxon>
        <taxon>Spermatophyta</taxon>
        <taxon>Magnoliopsida</taxon>
        <taxon>eudicotyledons</taxon>
        <taxon>Gunneridae</taxon>
        <taxon>Pentapetalae</taxon>
        <taxon>rosids</taxon>
        <taxon>fabids</taxon>
        <taxon>Rosales</taxon>
        <taxon>Rosaceae</taxon>
        <taxon>Amygdaloideae</taxon>
        <taxon>Maleae</taxon>
        <taxon>Malus</taxon>
    </lineage>
</organism>
<sequence>MKHRKTVGLDDIPIEVWKILGEIGIAWLTDIFNRILKTKKMPNEWRKSTLVPIYKNKGDIQNCMNYRGIKLMSHTMKLWERVIEHRLRQETWVSDNQFGFMPGRSTMEVISLTKIDGKI</sequence>
<accession>A0A540MPV6</accession>
<protein>
    <recommendedName>
        <fullName evidence="3">Reverse transcriptase domain-containing protein</fullName>
    </recommendedName>
</protein>
<comment type="caution">
    <text evidence="1">The sequence shown here is derived from an EMBL/GenBank/DDBJ whole genome shotgun (WGS) entry which is preliminary data.</text>
</comment>
<reference evidence="1 2" key="1">
    <citation type="journal article" date="2019" name="G3 (Bethesda)">
        <title>Sequencing of a Wild Apple (Malus baccata) Genome Unravels the Differences Between Cultivated and Wild Apple Species Regarding Disease Resistance and Cold Tolerance.</title>
        <authorList>
            <person name="Chen X."/>
        </authorList>
    </citation>
    <scope>NUCLEOTIDE SEQUENCE [LARGE SCALE GENOMIC DNA]</scope>
    <source>
        <strain evidence="2">cv. Shandingzi</strain>
        <tissue evidence="1">Leaves</tissue>
    </source>
</reference>
<evidence type="ECO:0008006" key="3">
    <source>
        <dbReference type="Google" id="ProtNLM"/>
    </source>
</evidence>
<dbReference type="Proteomes" id="UP000315295">
    <property type="component" value="Unassembled WGS sequence"/>
</dbReference>
<dbReference type="PANTHER" id="PTHR19446">
    <property type="entry name" value="REVERSE TRANSCRIPTASES"/>
    <property type="match status" value="1"/>
</dbReference>